<protein>
    <submittedName>
        <fullName evidence="1">Uncharacterized protein</fullName>
    </submittedName>
</protein>
<dbReference type="RefSeq" id="WP_015803584.1">
    <property type="nucleotide sequence ID" value="NZ_BAAATP010000021.1"/>
</dbReference>
<evidence type="ECO:0000313" key="1">
    <source>
        <dbReference type="EMBL" id="QUF03757.1"/>
    </source>
</evidence>
<dbReference type="Proteomes" id="UP000677152">
    <property type="component" value="Chromosome"/>
</dbReference>
<dbReference type="EMBL" id="CP073249">
    <property type="protein sequence ID" value="QUF03757.1"/>
    <property type="molecule type" value="Genomic_DNA"/>
</dbReference>
<accession>A0AA45L5L8</accession>
<evidence type="ECO:0000313" key="2">
    <source>
        <dbReference type="Proteomes" id="UP000677152"/>
    </source>
</evidence>
<dbReference type="AlphaFoldDB" id="A0AA45L5L8"/>
<reference evidence="1" key="1">
    <citation type="submission" date="2021-04" db="EMBL/GenBank/DDBJ databases">
        <title>Genomic sequence of Actinosynnema pretiosum subsp. pretiosum ATCC 31280 (C-14919).</title>
        <authorList>
            <person name="Bai L."/>
            <person name="Wang X."/>
            <person name="Xiao Y."/>
        </authorList>
    </citation>
    <scope>NUCLEOTIDE SEQUENCE</scope>
    <source>
        <strain evidence="1">ATCC 31280</strain>
    </source>
</reference>
<gene>
    <name evidence="1" type="ORF">KCV87_31050</name>
</gene>
<name>A0AA45L5L8_9PSEU</name>
<proteinExistence type="predicted"/>
<organism evidence="1 2">
    <name type="scientific">Actinosynnema pretiosum subsp. pretiosum</name>
    <dbReference type="NCBI Taxonomy" id="103721"/>
    <lineage>
        <taxon>Bacteria</taxon>
        <taxon>Bacillati</taxon>
        <taxon>Actinomycetota</taxon>
        <taxon>Actinomycetes</taxon>
        <taxon>Pseudonocardiales</taxon>
        <taxon>Pseudonocardiaceae</taxon>
        <taxon>Actinosynnema</taxon>
    </lineage>
</organism>
<sequence>MEIWYSKRTGEVLVLATAAAFQGLSDVVRGGGEYFAAVPEGTGSYRGFLRRCAVEVRPEGMVSVEVDADTGDLLVTGGAGHLGDLADELQSFGEEAVPGADGQMRVEHYPDHLYLTGPVPPLVLELAE</sequence>